<dbReference type="GO" id="GO:0004364">
    <property type="term" value="F:glutathione transferase activity"/>
    <property type="evidence" value="ECO:0007669"/>
    <property type="project" value="UniProtKB-EC"/>
</dbReference>
<dbReference type="InterPro" id="IPR034347">
    <property type="entry name" value="GST_Phi_C"/>
</dbReference>
<feature type="domain" description="GST N-terminal" evidence="8">
    <location>
        <begin position="1"/>
        <end position="82"/>
    </location>
</feature>
<dbReference type="Pfam" id="PF00043">
    <property type="entry name" value="GST_C"/>
    <property type="match status" value="1"/>
</dbReference>
<evidence type="ECO:0000256" key="2">
    <source>
        <dbReference type="ARBA" id="ARBA00010128"/>
    </source>
</evidence>
<keyword evidence="4" id="KW-0963">Cytoplasm</keyword>
<dbReference type="InterPro" id="IPR036282">
    <property type="entry name" value="Glutathione-S-Trfase_C_sf"/>
</dbReference>
<keyword evidence="6" id="KW-0808">Transferase</keyword>
<dbReference type="SFLD" id="SFLDS00019">
    <property type="entry name" value="Glutathione_Transferase_(cytos"/>
    <property type="match status" value="1"/>
</dbReference>
<dbReference type="InterPro" id="IPR004046">
    <property type="entry name" value="GST_C"/>
</dbReference>
<evidence type="ECO:0000259" key="8">
    <source>
        <dbReference type="PROSITE" id="PS50404"/>
    </source>
</evidence>
<dbReference type="Proteomes" id="UP000701853">
    <property type="component" value="Chromosome 5"/>
</dbReference>
<comment type="caution">
    <text evidence="10">The sequence shown here is derived from an EMBL/GenBank/DDBJ whole genome shotgun (WGS) entry which is preliminary data.</text>
</comment>
<dbReference type="InterPro" id="IPR004045">
    <property type="entry name" value="Glutathione_S-Trfase_N"/>
</dbReference>
<dbReference type="SUPFAM" id="SSF52833">
    <property type="entry name" value="Thioredoxin-like"/>
    <property type="match status" value="1"/>
</dbReference>
<keyword evidence="5" id="KW-0216">Detoxification</keyword>
<dbReference type="AlphaFoldDB" id="A0A8J5Z4F3"/>
<keyword evidence="11" id="KW-1185">Reference proteome</keyword>
<dbReference type="InterPro" id="IPR010987">
    <property type="entry name" value="Glutathione-S-Trfase_C-like"/>
</dbReference>
<dbReference type="EMBL" id="JAHUZN010000005">
    <property type="protein sequence ID" value="KAG8494038.1"/>
    <property type="molecule type" value="Genomic_DNA"/>
</dbReference>
<dbReference type="GO" id="GO:0005829">
    <property type="term" value="C:cytosol"/>
    <property type="evidence" value="ECO:0007669"/>
    <property type="project" value="UniProtKB-SubCell"/>
</dbReference>
<evidence type="ECO:0000256" key="4">
    <source>
        <dbReference type="ARBA" id="ARBA00022490"/>
    </source>
</evidence>
<dbReference type="PANTHER" id="PTHR43900:SF54">
    <property type="entry name" value="GLUTATHIONE S-TRANSFERASE F12"/>
    <property type="match status" value="1"/>
</dbReference>
<evidence type="ECO:0000256" key="6">
    <source>
        <dbReference type="ARBA" id="ARBA00022679"/>
    </source>
</evidence>
<dbReference type="SFLD" id="SFLDG00358">
    <property type="entry name" value="Main_(cytGST)"/>
    <property type="match status" value="1"/>
</dbReference>
<sequence length="214" mass="24608">MVVKVYGPIKAACPQRVLACLLEKEVEFQIVDVDLEAGDHKKPDFLLRQPFGQVPAIEDGDFKLFESRAIIRYYAAKYEKQGTNLLGNSLEERAMVDQWLEVEAHNFNDLVYTLVFQLLVLPRMGKQGDTALVLSCQQKLEKVLDIYEQRLSTTAYLAGDSFTLADLSHLPALRYLVDDVGMWHMVSQRKHVNAWWETISNRVAWKKLMKLANY</sequence>
<dbReference type="Gene3D" id="1.20.1050.10">
    <property type="match status" value="1"/>
</dbReference>
<dbReference type="EC" id="2.5.1.18" evidence="3"/>
<evidence type="ECO:0000313" key="11">
    <source>
        <dbReference type="Proteomes" id="UP000701853"/>
    </source>
</evidence>
<comment type="similarity">
    <text evidence="2">Belongs to the GST superfamily. Phi family.</text>
</comment>
<dbReference type="PROSITE" id="PS50404">
    <property type="entry name" value="GST_NTER"/>
    <property type="match status" value="1"/>
</dbReference>
<dbReference type="Pfam" id="PF02798">
    <property type="entry name" value="GST_N"/>
    <property type="match status" value="1"/>
</dbReference>
<evidence type="ECO:0000256" key="5">
    <source>
        <dbReference type="ARBA" id="ARBA00022575"/>
    </source>
</evidence>
<dbReference type="InterPro" id="IPR040079">
    <property type="entry name" value="Glutathione_S-Trfase"/>
</dbReference>
<dbReference type="CDD" id="cd03053">
    <property type="entry name" value="GST_N_Phi"/>
    <property type="match status" value="1"/>
</dbReference>
<dbReference type="FunFam" id="1.20.1050.10:FF:000004">
    <property type="entry name" value="Glutathione S-transferase F2"/>
    <property type="match status" value="1"/>
</dbReference>
<evidence type="ECO:0000256" key="1">
    <source>
        <dbReference type="ARBA" id="ARBA00004514"/>
    </source>
</evidence>
<dbReference type="GO" id="GO:0006749">
    <property type="term" value="P:glutathione metabolic process"/>
    <property type="evidence" value="ECO:0007669"/>
    <property type="project" value="TreeGrafter"/>
</dbReference>
<dbReference type="PANTHER" id="PTHR43900">
    <property type="entry name" value="GLUTATHIONE S-TRANSFERASE RHO"/>
    <property type="match status" value="1"/>
</dbReference>
<dbReference type="FunFam" id="3.40.30.10:FF:000016">
    <property type="entry name" value="Glutathione S-transferase F2"/>
    <property type="match status" value="1"/>
</dbReference>
<protein>
    <recommendedName>
        <fullName evidence="3">glutathione transferase</fullName>
        <ecNumber evidence="3">2.5.1.18</ecNumber>
    </recommendedName>
</protein>
<comment type="subcellular location">
    <subcellularLocation>
        <location evidence="1">Cytoplasm</location>
        <location evidence="1">Cytosol</location>
    </subcellularLocation>
</comment>
<dbReference type="Gene3D" id="3.40.30.10">
    <property type="entry name" value="Glutaredoxin"/>
    <property type="match status" value="1"/>
</dbReference>
<feature type="domain" description="GST C-terminal" evidence="9">
    <location>
        <begin position="89"/>
        <end position="214"/>
    </location>
</feature>
<dbReference type="GO" id="GO:0043295">
    <property type="term" value="F:glutathione binding"/>
    <property type="evidence" value="ECO:0007669"/>
    <property type="project" value="TreeGrafter"/>
</dbReference>
<evidence type="ECO:0000313" key="10">
    <source>
        <dbReference type="EMBL" id="KAG8494038.1"/>
    </source>
</evidence>
<evidence type="ECO:0000256" key="3">
    <source>
        <dbReference type="ARBA" id="ARBA00012452"/>
    </source>
</evidence>
<dbReference type="PROSITE" id="PS50405">
    <property type="entry name" value="GST_CTER"/>
    <property type="match status" value="1"/>
</dbReference>
<proteinExistence type="inferred from homology"/>
<evidence type="ECO:0000256" key="7">
    <source>
        <dbReference type="ARBA" id="ARBA00047960"/>
    </source>
</evidence>
<dbReference type="InterPro" id="IPR036249">
    <property type="entry name" value="Thioredoxin-like_sf"/>
</dbReference>
<accession>A0A8J5Z4F3</accession>
<name>A0A8J5Z4F3_9ROSI</name>
<dbReference type="OrthoDB" id="422574at2759"/>
<dbReference type="GO" id="GO:0009407">
    <property type="term" value="P:toxin catabolic process"/>
    <property type="evidence" value="ECO:0007669"/>
    <property type="project" value="UniProtKB-ARBA"/>
</dbReference>
<reference evidence="10 11" key="1">
    <citation type="journal article" date="2021" name="bioRxiv">
        <title>The Gossypium anomalum genome as a resource for cotton improvement and evolutionary analysis of hybrid incompatibility.</title>
        <authorList>
            <person name="Grover C.E."/>
            <person name="Yuan D."/>
            <person name="Arick M.A."/>
            <person name="Miller E.R."/>
            <person name="Hu G."/>
            <person name="Peterson D.G."/>
            <person name="Wendel J.F."/>
            <person name="Udall J.A."/>
        </authorList>
    </citation>
    <scope>NUCLEOTIDE SEQUENCE [LARGE SCALE GENOMIC DNA]</scope>
    <source>
        <strain evidence="10">JFW-Udall</strain>
        <tissue evidence="10">Leaf</tissue>
    </source>
</reference>
<dbReference type="SUPFAM" id="SSF47616">
    <property type="entry name" value="GST C-terminal domain-like"/>
    <property type="match status" value="1"/>
</dbReference>
<organism evidence="10 11">
    <name type="scientific">Gossypium anomalum</name>
    <dbReference type="NCBI Taxonomy" id="47600"/>
    <lineage>
        <taxon>Eukaryota</taxon>
        <taxon>Viridiplantae</taxon>
        <taxon>Streptophyta</taxon>
        <taxon>Embryophyta</taxon>
        <taxon>Tracheophyta</taxon>
        <taxon>Spermatophyta</taxon>
        <taxon>Magnoliopsida</taxon>
        <taxon>eudicotyledons</taxon>
        <taxon>Gunneridae</taxon>
        <taxon>Pentapetalae</taxon>
        <taxon>rosids</taxon>
        <taxon>malvids</taxon>
        <taxon>Malvales</taxon>
        <taxon>Malvaceae</taxon>
        <taxon>Malvoideae</taxon>
        <taxon>Gossypium</taxon>
    </lineage>
</organism>
<dbReference type="CDD" id="cd03187">
    <property type="entry name" value="GST_C_Phi"/>
    <property type="match status" value="1"/>
</dbReference>
<gene>
    <name evidence="10" type="ORF">CXB51_011574</name>
</gene>
<comment type="catalytic activity">
    <reaction evidence="7">
        <text>RX + glutathione = an S-substituted glutathione + a halide anion + H(+)</text>
        <dbReference type="Rhea" id="RHEA:16437"/>
        <dbReference type="ChEBI" id="CHEBI:15378"/>
        <dbReference type="ChEBI" id="CHEBI:16042"/>
        <dbReference type="ChEBI" id="CHEBI:17792"/>
        <dbReference type="ChEBI" id="CHEBI:57925"/>
        <dbReference type="ChEBI" id="CHEBI:90779"/>
        <dbReference type="EC" id="2.5.1.18"/>
    </reaction>
</comment>
<evidence type="ECO:0000259" key="9">
    <source>
        <dbReference type="PROSITE" id="PS50405"/>
    </source>
</evidence>